<evidence type="ECO:0000256" key="7">
    <source>
        <dbReference type="PIRNR" id="PIRNR003107"/>
    </source>
</evidence>
<keyword evidence="4 7" id="KW-0813">Transport</keyword>
<dbReference type="EMBL" id="FJNB01000002">
    <property type="protein sequence ID" value="CZQ84143.1"/>
    <property type="molecule type" value="Genomic_DNA"/>
</dbReference>
<dbReference type="STRING" id="640938.TR210_327"/>
<feature type="domain" description="PhoU" evidence="8">
    <location>
        <begin position="17"/>
        <end position="103"/>
    </location>
</feature>
<evidence type="ECO:0000256" key="1">
    <source>
        <dbReference type="ARBA" id="ARBA00004496"/>
    </source>
</evidence>
<dbReference type="AlphaFoldDB" id="A0A143Y7X8"/>
<dbReference type="SUPFAM" id="SSF109755">
    <property type="entry name" value="PhoU-like"/>
    <property type="match status" value="1"/>
</dbReference>
<dbReference type="InterPro" id="IPR028366">
    <property type="entry name" value="PhoU"/>
</dbReference>
<dbReference type="Proteomes" id="UP000076878">
    <property type="component" value="Unassembled WGS sequence"/>
</dbReference>
<evidence type="ECO:0000259" key="8">
    <source>
        <dbReference type="Pfam" id="PF01895"/>
    </source>
</evidence>
<evidence type="ECO:0000256" key="5">
    <source>
        <dbReference type="ARBA" id="ARBA00022490"/>
    </source>
</evidence>
<proteinExistence type="inferred from homology"/>
<dbReference type="GO" id="GO:0045936">
    <property type="term" value="P:negative regulation of phosphate metabolic process"/>
    <property type="evidence" value="ECO:0007669"/>
    <property type="project" value="InterPro"/>
</dbReference>
<comment type="subcellular location">
    <subcellularLocation>
        <location evidence="1 7">Cytoplasm</location>
    </subcellularLocation>
</comment>
<evidence type="ECO:0000313" key="12">
    <source>
        <dbReference type="Proteomes" id="UP000199280"/>
    </source>
</evidence>
<dbReference type="GO" id="GO:0005737">
    <property type="term" value="C:cytoplasm"/>
    <property type="evidence" value="ECO:0007669"/>
    <property type="project" value="UniProtKB-SubCell"/>
</dbReference>
<dbReference type="Gene3D" id="1.20.58.220">
    <property type="entry name" value="Phosphate transport system protein phou homolog 2, domain 2"/>
    <property type="match status" value="1"/>
</dbReference>
<dbReference type="Proteomes" id="UP000199280">
    <property type="component" value="Unassembled WGS sequence"/>
</dbReference>
<evidence type="ECO:0000256" key="2">
    <source>
        <dbReference type="ARBA" id="ARBA00008107"/>
    </source>
</evidence>
<keyword evidence="12" id="KW-1185">Reference proteome</keyword>
<dbReference type="InterPro" id="IPR038078">
    <property type="entry name" value="PhoU-like_sf"/>
</dbReference>
<evidence type="ECO:0000313" key="9">
    <source>
        <dbReference type="EMBL" id="CZQ84143.1"/>
    </source>
</evidence>
<dbReference type="Pfam" id="PF01895">
    <property type="entry name" value="PhoU"/>
    <property type="match status" value="2"/>
</dbReference>
<sequence length="222" mass="25003">MRRVFEEELESLHAHFLKMGVLVNAAIHKSIDAFVTHDKELAQLVIDEDAAINKLENDLEIECFELIALQQPVTTDLRKIVTVMKASADLERIGDHAVSIAKSTIKVKGQKHNADIETAIAETALKVMAMVKEVLDAYVVLDVERAREIAAWDTEIDAAAKKIYESCIEQMKQDPDIVLGGTNYMRISTYLERIGDYVTNISEWIIYLDSGKVVELNVHHKL</sequence>
<evidence type="ECO:0000256" key="4">
    <source>
        <dbReference type="ARBA" id="ARBA00022448"/>
    </source>
</evidence>
<keyword evidence="6 7" id="KW-0592">Phosphate transport</keyword>
<reference evidence="10 12" key="2">
    <citation type="submission" date="2016-10" db="EMBL/GenBank/DDBJ databases">
        <authorList>
            <person name="Varghese N."/>
            <person name="Submissions S."/>
        </authorList>
    </citation>
    <scope>NUCLEOTIDE SEQUENCE [LARGE SCALE GENOMIC DNA]</scope>
    <source>
        <strain evidence="10 12">DSM 22150</strain>
    </source>
</reference>
<dbReference type="RefSeq" id="WP_068620904.1">
    <property type="nucleotide sequence ID" value="NZ_FJNB01000002.1"/>
</dbReference>
<dbReference type="EMBL" id="FNYT01000011">
    <property type="protein sequence ID" value="SEJ31502.1"/>
    <property type="molecule type" value="Genomic_DNA"/>
</dbReference>
<organism evidence="9 11">
    <name type="scientific">Trichococcus ilyis</name>
    <dbReference type="NCBI Taxonomy" id="640938"/>
    <lineage>
        <taxon>Bacteria</taxon>
        <taxon>Bacillati</taxon>
        <taxon>Bacillota</taxon>
        <taxon>Bacilli</taxon>
        <taxon>Lactobacillales</taxon>
        <taxon>Carnobacteriaceae</taxon>
        <taxon>Trichococcus</taxon>
    </lineage>
</organism>
<gene>
    <name evidence="10" type="ORF">SAMN05216375_11127</name>
    <name evidence="9" type="ORF">TR210_327</name>
</gene>
<dbReference type="PIRSF" id="PIRSF003107">
    <property type="entry name" value="PhoU"/>
    <property type="match status" value="1"/>
</dbReference>
<feature type="domain" description="PhoU" evidence="8">
    <location>
        <begin position="124"/>
        <end position="205"/>
    </location>
</feature>
<dbReference type="OrthoDB" id="9814256at2"/>
<keyword evidence="5 7" id="KW-0963">Cytoplasm</keyword>
<comment type="subunit">
    <text evidence="3 7">Homodimer.</text>
</comment>
<dbReference type="PANTHER" id="PTHR42930">
    <property type="entry name" value="PHOSPHATE-SPECIFIC TRANSPORT SYSTEM ACCESSORY PROTEIN PHOU"/>
    <property type="match status" value="1"/>
</dbReference>
<evidence type="ECO:0000256" key="6">
    <source>
        <dbReference type="ARBA" id="ARBA00022592"/>
    </source>
</evidence>
<comment type="function">
    <text evidence="7">Plays a role in the regulation of phosphate uptake.</text>
</comment>
<dbReference type="GO" id="GO:0006817">
    <property type="term" value="P:phosphate ion transport"/>
    <property type="evidence" value="ECO:0007669"/>
    <property type="project" value="UniProtKB-KW"/>
</dbReference>
<name>A0A143Y7X8_9LACT</name>
<comment type="similarity">
    <text evidence="2 7">Belongs to the PhoU family.</text>
</comment>
<dbReference type="NCBIfam" id="TIGR02135">
    <property type="entry name" value="phoU_full"/>
    <property type="match status" value="1"/>
</dbReference>
<evidence type="ECO:0000313" key="11">
    <source>
        <dbReference type="Proteomes" id="UP000076878"/>
    </source>
</evidence>
<dbReference type="InterPro" id="IPR026022">
    <property type="entry name" value="PhoU_dom"/>
</dbReference>
<reference evidence="9 11" key="1">
    <citation type="submission" date="2016-02" db="EMBL/GenBank/DDBJ databases">
        <authorList>
            <person name="Wen L."/>
            <person name="He K."/>
            <person name="Yang H."/>
        </authorList>
    </citation>
    <scope>NUCLEOTIDE SEQUENCE [LARGE SCALE GENOMIC DNA]</scope>
    <source>
        <strain evidence="9">Trichococcus_R210</strain>
    </source>
</reference>
<protein>
    <recommendedName>
        <fullName evidence="7">Phosphate-specific transport system accessory protein PhoU</fullName>
    </recommendedName>
</protein>
<dbReference type="FunFam" id="1.20.58.220:FF:000004">
    <property type="entry name" value="Phosphate-specific transport system accessory protein PhoU"/>
    <property type="match status" value="1"/>
</dbReference>
<dbReference type="PANTHER" id="PTHR42930:SF3">
    <property type="entry name" value="PHOSPHATE-SPECIFIC TRANSPORT SYSTEM ACCESSORY PROTEIN PHOU"/>
    <property type="match status" value="1"/>
</dbReference>
<accession>A0A143Y7X8</accession>
<evidence type="ECO:0000313" key="10">
    <source>
        <dbReference type="EMBL" id="SEJ31502.1"/>
    </source>
</evidence>
<dbReference type="GO" id="GO:0030643">
    <property type="term" value="P:intracellular phosphate ion homeostasis"/>
    <property type="evidence" value="ECO:0007669"/>
    <property type="project" value="InterPro"/>
</dbReference>
<evidence type="ECO:0000256" key="3">
    <source>
        <dbReference type="ARBA" id="ARBA00011738"/>
    </source>
</evidence>